<dbReference type="NCBIfam" id="TIGR02315">
    <property type="entry name" value="ABC_phnC"/>
    <property type="match status" value="1"/>
</dbReference>
<dbReference type="InterPro" id="IPR017871">
    <property type="entry name" value="ABC_transporter-like_CS"/>
</dbReference>
<dbReference type="SUPFAM" id="SSF52540">
    <property type="entry name" value="P-loop containing nucleoside triphosphate hydrolases"/>
    <property type="match status" value="1"/>
</dbReference>
<gene>
    <name evidence="8" type="primary">phnC</name>
    <name evidence="8" type="ORF">NYP18_00655</name>
</gene>
<dbReference type="CDD" id="cd03256">
    <property type="entry name" value="ABC_PhnC_transporter"/>
    <property type="match status" value="1"/>
</dbReference>
<evidence type="ECO:0000256" key="1">
    <source>
        <dbReference type="ARBA" id="ARBA00022448"/>
    </source>
</evidence>
<dbReference type="RefSeq" id="WP_259426207.1">
    <property type="nucleotide sequence ID" value="NZ_JANWTC010000001.1"/>
</dbReference>
<accession>A0ABT2FT91</accession>
<dbReference type="EMBL" id="JANWTC010000001">
    <property type="protein sequence ID" value="MCS5478164.1"/>
    <property type="molecule type" value="Genomic_DNA"/>
</dbReference>
<keyword evidence="4 8" id="KW-0067">ATP-binding</keyword>
<organism evidence="8 9">
    <name type="scientific">Corynebacterium lemuris</name>
    <dbReference type="NCBI Taxonomy" id="1859292"/>
    <lineage>
        <taxon>Bacteria</taxon>
        <taxon>Bacillati</taxon>
        <taxon>Actinomycetota</taxon>
        <taxon>Actinomycetes</taxon>
        <taxon>Mycobacteriales</taxon>
        <taxon>Corynebacteriaceae</taxon>
        <taxon>Corynebacterium</taxon>
    </lineage>
</organism>
<dbReference type="GO" id="GO:0005524">
    <property type="term" value="F:ATP binding"/>
    <property type="evidence" value="ECO:0007669"/>
    <property type="project" value="UniProtKB-KW"/>
</dbReference>
<keyword evidence="9" id="KW-1185">Reference proteome</keyword>
<evidence type="ECO:0000313" key="9">
    <source>
        <dbReference type="Proteomes" id="UP001205965"/>
    </source>
</evidence>
<proteinExistence type="predicted"/>
<dbReference type="PANTHER" id="PTHR43166:SF6">
    <property type="entry name" value="PHOSPHONATES IMPORT ATP-BINDING PROTEIN PHNC"/>
    <property type="match status" value="1"/>
</dbReference>
<dbReference type="InterPro" id="IPR003439">
    <property type="entry name" value="ABC_transporter-like_ATP-bd"/>
</dbReference>
<dbReference type="Proteomes" id="UP001205965">
    <property type="component" value="Unassembled WGS sequence"/>
</dbReference>
<feature type="domain" description="ABC transporter" evidence="7">
    <location>
        <begin position="5"/>
        <end position="247"/>
    </location>
</feature>
<dbReference type="PROSITE" id="PS50893">
    <property type="entry name" value="ABC_TRANSPORTER_2"/>
    <property type="match status" value="1"/>
</dbReference>
<keyword evidence="3" id="KW-0547">Nucleotide-binding</keyword>
<dbReference type="SMART" id="SM00382">
    <property type="entry name" value="AAA"/>
    <property type="match status" value="1"/>
</dbReference>
<keyword evidence="5" id="KW-1278">Translocase</keyword>
<evidence type="ECO:0000256" key="4">
    <source>
        <dbReference type="ARBA" id="ARBA00022840"/>
    </source>
</evidence>
<dbReference type="PANTHER" id="PTHR43166">
    <property type="entry name" value="AMINO ACID IMPORT ATP-BINDING PROTEIN"/>
    <property type="match status" value="1"/>
</dbReference>
<evidence type="ECO:0000256" key="5">
    <source>
        <dbReference type="ARBA" id="ARBA00022967"/>
    </source>
</evidence>
<evidence type="ECO:0000256" key="2">
    <source>
        <dbReference type="ARBA" id="ARBA00022475"/>
    </source>
</evidence>
<dbReference type="InterPro" id="IPR003593">
    <property type="entry name" value="AAA+_ATPase"/>
</dbReference>
<evidence type="ECO:0000313" key="8">
    <source>
        <dbReference type="EMBL" id="MCS5478164.1"/>
    </source>
</evidence>
<keyword evidence="1" id="KW-0813">Transport</keyword>
<protein>
    <submittedName>
        <fullName evidence="8">Phosphonate ABC transporter ATP-binding protein</fullName>
    </submittedName>
</protein>
<evidence type="ECO:0000256" key="3">
    <source>
        <dbReference type="ARBA" id="ARBA00022741"/>
    </source>
</evidence>
<keyword evidence="2" id="KW-1003">Cell membrane</keyword>
<dbReference type="Pfam" id="PF00005">
    <property type="entry name" value="ABC_tran"/>
    <property type="match status" value="1"/>
</dbReference>
<keyword evidence="6" id="KW-0472">Membrane</keyword>
<evidence type="ECO:0000259" key="7">
    <source>
        <dbReference type="PROSITE" id="PS50893"/>
    </source>
</evidence>
<reference evidence="8 9" key="1">
    <citation type="submission" date="2022-08" db="EMBL/GenBank/DDBJ databases">
        <title>YIM 101645 draft genome.</title>
        <authorList>
            <person name="Chen X."/>
        </authorList>
    </citation>
    <scope>NUCLEOTIDE SEQUENCE [LARGE SCALE GENOMIC DNA]</scope>
    <source>
        <strain evidence="8 9">YIM 101645</strain>
    </source>
</reference>
<dbReference type="Gene3D" id="3.40.50.300">
    <property type="entry name" value="P-loop containing nucleotide triphosphate hydrolases"/>
    <property type="match status" value="1"/>
</dbReference>
<evidence type="ECO:0000256" key="6">
    <source>
        <dbReference type="ARBA" id="ARBA00023136"/>
    </source>
</evidence>
<dbReference type="InterPro" id="IPR027417">
    <property type="entry name" value="P-loop_NTPase"/>
</dbReference>
<comment type="caution">
    <text evidence="8">The sequence shown here is derived from an EMBL/GenBank/DDBJ whole genome shotgun (WGS) entry which is preliminary data.</text>
</comment>
<dbReference type="InterPro" id="IPR050086">
    <property type="entry name" value="MetN_ABC_transporter-like"/>
</dbReference>
<dbReference type="PROSITE" id="PS00211">
    <property type="entry name" value="ABC_TRANSPORTER_1"/>
    <property type="match status" value="1"/>
</dbReference>
<name>A0ABT2FT91_9CORY</name>
<sequence>MTAVVRARGLTVRFGGDTALEAVDLDVHAGEVVALLGPSGSGKSTLLRALTRMVPAVADELAVVGRDVDKLRGGQLRELRSDVGYVFQHHHLVPNLSCLTNVLTGGLHEAGAVNLLGMFSTAQRAKALALLERVGLEKRARDRCRTLSGGQQQRVAIARALMQDPRLLLADEPVSSLDPQLAGSVLALLREVAAERGIPVLMSLHAVDLARAHADRIIGLRHGRVIIDSRVHQLDDAALTRLYQPVPEVHDAQ</sequence>
<dbReference type="InterPro" id="IPR012693">
    <property type="entry name" value="ABC_transpr_PhnC"/>
</dbReference>